<name>A0ABY7PRE5_9BACT</name>
<gene>
    <name evidence="1" type="ORF">O9Z63_04075</name>
</gene>
<dbReference type="EMBL" id="CP115396">
    <property type="protein sequence ID" value="WBO85423.1"/>
    <property type="molecule type" value="Genomic_DNA"/>
</dbReference>
<organism evidence="1 2">
    <name type="scientific">Hymenobacter yonginensis</name>
    <dbReference type="NCBI Taxonomy" id="748197"/>
    <lineage>
        <taxon>Bacteria</taxon>
        <taxon>Pseudomonadati</taxon>
        <taxon>Bacteroidota</taxon>
        <taxon>Cytophagia</taxon>
        <taxon>Cytophagales</taxon>
        <taxon>Hymenobacteraceae</taxon>
        <taxon>Hymenobacter</taxon>
    </lineage>
</organism>
<protein>
    <submittedName>
        <fullName evidence="1">Uncharacterized protein</fullName>
    </submittedName>
</protein>
<accession>A0ABY7PRE5</accession>
<proteinExistence type="predicted"/>
<reference evidence="1 2" key="1">
    <citation type="journal article" date="2011" name="Int. J. Syst. Evol. Microbiol.">
        <title>Hymenobacter yonginensis sp. nov., isolated from a mesotrophic artificial lake.</title>
        <authorList>
            <person name="Joung Y."/>
            <person name="Cho S.H."/>
            <person name="Kim H."/>
            <person name="Kim S.B."/>
            <person name="Joh K."/>
        </authorList>
    </citation>
    <scope>NUCLEOTIDE SEQUENCE [LARGE SCALE GENOMIC DNA]</scope>
    <source>
        <strain evidence="1 2">KCTC 22745</strain>
    </source>
</reference>
<dbReference type="RefSeq" id="WP_270128029.1">
    <property type="nucleotide sequence ID" value="NZ_CP115396.1"/>
</dbReference>
<sequence>MTLARQMAHPEFWFRGGKFVGVTYQLRKEQKTRLVLQELTRRYGPPSPGNVVGMWYWLGQRTYILYEDALPDVALHVASLGMLNEQVIETAVRREARQKLGWQPDSLGLLRQFPLPGEKTNK</sequence>
<evidence type="ECO:0000313" key="1">
    <source>
        <dbReference type="EMBL" id="WBO85423.1"/>
    </source>
</evidence>
<keyword evidence="2" id="KW-1185">Reference proteome</keyword>
<dbReference type="Proteomes" id="UP001211872">
    <property type="component" value="Chromosome"/>
</dbReference>
<evidence type="ECO:0000313" key="2">
    <source>
        <dbReference type="Proteomes" id="UP001211872"/>
    </source>
</evidence>